<keyword evidence="1" id="KW-0472">Membrane</keyword>
<sequence>MKARSPRRYYHRHYVNVSTPRTERDPRDSAWSTAKWLGTAVALTGVIFSVVYVMN</sequence>
<gene>
    <name evidence="2" type="ORF">OJ996_26260</name>
</gene>
<proteinExistence type="predicted"/>
<feature type="transmembrane region" description="Helical" evidence="1">
    <location>
        <begin position="36"/>
        <end position="54"/>
    </location>
</feature>
<keyword evidence="1" id="KW-1133">Transmembrane helix</keyword>
<keyword evidence="1" id="KW-0812">Transmembrane</keyword>
<evidence type="ECO:0000313" key="2">
    <source>
        <dbReference type="EMBL" id="MCW1917118.1"/>
    </source>
</evidence>
<evidence type="ECO:0000313" key="3">
    <source>
        <dbReference type="Proteomes" id="UP001165653"/>
    </source>
</evidence>
<name>A0ABT3GBA1_9BACT</name>
<protein>
    <submittedName>
        <fullName evidence="2">Uncharacterized protein</fullName>
    </submittedName>
</protein>
<accession>A0ABT3GBA1</accession>
<evidence type="ECO:0000256" key="1">
    <source>
        <dbReference type="SAM" id="Phobius"/>
    </source>
</evidence>
<keyword evidence="3" id="KW-1185">Reference proteome</keyword>
<reference evidence="2" key="1">
    <citation type="submission" date="2022-10" db="EMBL/GenBank/DDBJ databases">
        <title>Luteolibacter sp. GHJ8, whole genome shotgun sequencing project.</title>
        <authorList>
            <person name="Zhao G."/>
            <person name="Shen L."/>
        </authorList>
    </citation>
    <scope>NUCLEOTIDE SEQUENCE</scope>
    <source>
        <strain evidence="2">GHJ8</strain>
    </source>
</reference>
<dbReference type="Proteomes" id="UP001165653">
    <property type="component" value="Unassembled WGS sequence"/>
</dbReference>
<dbReference type="EMBL" id="JAPDDR010000028">
    <property type="protein sequence ID" value="MCW1917118.1"/>
    <property type="molecule type" value="Genomic_DNA"/>
</dbReference>
<organism evidence="2 3">
    <name type="scientific">Luteolibacter rhizosphaerae</name>
    <dbReference type="NCBI Taxonomy" id="2989719"/>
    <lineage>
        <taxon>Bacteria</taxon>
        <taxon>Pseudomonadati</taxon>
        <taxon>Verrucomicrobiota</taxon>
        <taxon>Verrucomicrobiia</taxon>
        <taxon>Verrucomicrobiales</taxon>
        <taxon>Verrucomicrobiaceae</taxon>
        <taxon>Luteolibacter</taxon>
    </lineage>
</organism>
<comment type="caution">
    <text evidence="2">The sequence shown here is derived from an EMBL/GenBank/DDBJ whole genome shotgun (WGS) entry which is preliminary data.</text>
</comment>
<dbReference type="RefSeq" id="WP_264516737.1">
    <property type="nucleotide sequence ID" value="NZ_JAPDDR010000028.1"/>
</dbReference>